<reference evidence="1 2" key="1">
    <citation type="journal article" date="2008" name="Nature">
        <title>The genome of Laccaria bicolor provides insights into mycorrhizal symbiosis.</title>
        <authorList>
            <person name="Martin F."/>
            <person name="Aerts A."/>
            <person name="Ahren D."/>
            <person name="Brun A."/>
            <person name="Danchin E.G.J."/>
            <person name="Duchaussoy F."/>
            <person name="Gibon J."/>
            <person name="Kohler A."/>
            <person name="Lindquist E."/>
            <person name="Pereda V."/>
            <person name="Salamov A."/>
            <person name="Shapiro H.J."/>
            <person name="Wuyts J."/>
            <person name="Blaudez D."/>
            <person name="Buee M."/>
            <person name="Brokstein P."/>
            <person name="Canbaeck B."/>
            <person name="Cohen D."/>
            <person name="Courty P.E."/>
            <person name="Coutinho P.M."/>
            <person name="Delaruelle C."/>
            <person name="Detter J.C."/>
            <person name="Deveau A."/>
            <person name="DiFazio S."/>
            <person name="Duplessis S."/>
            <person name="Fraissinet-Tachet L."/>
            <person name="Lucic E."/>
            <person name="Frey-Klett P."/>
            <person name="Fourrey C."/>
            <person name="Feussner I."/>
            <person name="Gay G."/>
            <person name="Grimwood J."/>
            <person name="Hoegger P.J."/>
            <person name="Jain P."/>
            <person name="Kilaru S."/>
            <person name="Labbe J."/>
            <person name="Lin Y.C."/>
            <person name="Legue V."/>
            <person name="Le Tacon F."/>
            <person name="Marmeisse R."/>
            <person name="Melayah D."/>
            <person name="Montanini B."/>
            <person name="Muratet M."/>
            <person name="Nehls U."/>
            <person name="Niculita-Hirzel H."/>
            <person name="Oudot-Le Secq M.P."/>
            <person name="Peter M."/>
            <person name="Quesneville H."/>
            <person name="Rajashekar B."/>
            <person name="Reich M."/>
            <person name="Rouhier N."/>
            <person name="Schmutz J."/>
            <person name="Yin T."/>
            <person name="Chalot M."/>
            <person name="Henrissat B."/>
            <person name="Kuees U."/>
            <person name="Lucas S."/>
            <person name="Van de Peer Y."/>
            <person name="Podila G.K."/>
            <person name="Polle A."/>
            <person name="Pukkila P.J."/>
            <person name="Richardson P.M."/>
            <person name="Rouze P."/>
            <person name="Sanders I.R."/>
            <person name="Stajich J.E."/>
            <person name="Tunlid A."/>
            <person name="Tuskan G."/>
            <person name="Grigoriev I.V."/>
        </authorList>
    </citation>
    <scope>NUCLEOTIDE SEQUENCE [LARGE SCALE GENOMIC DNA]</scope>
    <source>
        <strain evidence="2">S238N-H82 / ATCC MYA-4686</strain>
    </source>
</reference>
<organism evidence="2">
    <name type="scientific">Laccaria bicolor (strain S238N-H82 / ATCC MYA-4686)</name>
    <name type="common">Bicoloured deceiver</name>
    <name type="synonym">Laccaria laccata var. bicolor</name>
    <dbReference type="NCBI Taxonomy" id="486041"/>
    <lineage>
        <taxon>Eukaryota</taxon>
        <taxon>Fungi</taxon>
        <taxon>Dikarya</taxon>
        <taxon>Basidiomycota</taxon>
        <taxon>Agaricomycotina</taxon>
        <taxon>Agaricomycetes</taxon>
        <taxon>Agaricomycetidae</taxon>
        <taxon>Agaricales</taxon>
        <taxon>Agaricineae</taxon>
        <taxon>Hydnangiaceae</taxon>
        <taxon>Laccaria</taxon>
    </lineage>
</organism>
<sequence>MRRDSSWDFYLAFAASPGYNDNVMLGVERQLLGSCLSAVALAPRICPALPILGYSMTWTGGRAESPVREMTRCAEHRNLSNYAGAHGSNNHIRVKEEAIAEMTTTSSKPPALDG</sequence>
<dbReference type="AlphaFoldDB" id="B0DQ70"/>
<dbReference type="InParanoid" id="B0DQ70"/>
<proteinExistence type="predicted"/>
<name>B0DQ70_LACBS</name>
<evidence type="ECO:0000313" key="2">
    <source>
        <dbReference type="Proteomes" id="UP000001194"/>
    </source>
</evidence>
<dbReference type="KEGG" id="lbc:LACBIDRAFT_331671"/>
<dbReference type="GeneID" id="6081765"/>
<dbReference type="EMBL" id="DS547125">
    <property type="protein sequence ID" value="EDR03241.1"/>
    <property type="molecule type" value="Genomic_DNA"/>
</dbReference>
<evidence type="ECO:0000313" key="1">
    <source>
        <dbReference type="EMBL" id="EDR03241.1"/>
    </source>
</evidence>
<dbReference type="RefSeq" id="XP_001886037.1">
    <property type="nucleotide sequence ID" value="XM_001886002.1"/>
</dbReference>
<keyword evidence="2" id="KW-1185">Reference proteome</keyword>
<dbReference type="Proteomes" id="UP000001194">
    <property type="component" value="Unassembled WGS sequence"/>
</dbReference>
<dbReference type="HOGENOM" id="CLU_2121509_0_0_1"/>
<gene>
    <name evidence="1" type="ORF">LACBIDRAFT_331671</name>
</gene>
<accession>B0DQ70</accession>
<protein>
    <submittedName>
        <fullName evidence="1">Predicted protein</fullName>
    </submittedName>
</protein>